<evidence type="ECO:0000313" key="3">
    <source>
        <dbReference type="Proteomes" id="UP001241747"/>
    </source>
</evidence>
<comment type="caution">
    <text evidence="2">The sequence shown here is derived from an EMBL/GenBank/DDBJ whole genome shotgun (WGS) entry which is preliminary data.</text>
</comment>
<organism evidence="2 3">
    <name type="scientific">Xanthobacter agilis</name>
    <dbReference type="NCBI Taxonomy" id="47492"/>
    <lineage>
        <taxon>Bacteria</taxon>
        <taxon>Pseudomonadati</taxon>
        <taxon>Pseudomonadota</taxon>
        <taxon>Alphaproteobacteria</taxon>
        <taxon>Hyphomicrobiales</taxon>
        <taxon>Xanthobacteraceae</taxon>
        <taxon>Xanthobacter</taxon>
    </lineage>
</organism>
<gene>
    <name evidence="2" type="ORF">QOZ94_002786</name>
</gene>
<protein>
    <submittedName>
        <fullName evidence="2">Uncharacterized protein</fullName>
    </submittedName>
</protein>
<keyword evidence="1" id="KW-0472">Membrane</keyword>
<accession>A0ABU0LFY3</accession>
<dbReference type="EMBL" id="JAUSVY010000006">
    <property type="protein sequence ID" value="MDQ0505982.1"/>
    <property type="molecule type" value="Genomic_DNA"/>
</dbReference>
<keyword evidence="3" id="KW-1185">Reference proteome</keyword>
<evidence type="ECO:0000313" key="2">
    <source>
        <dbReference type="EMBL" id="MDQ0505982.1"/>
    </source>
</evidence>
<reference evidence="2 3" key="1">
    <citation type="submission" date="2023-07" db="EMBL/GenBank/DDBJ databases">
        <title>Genomic Encyclopedia of Type Strains, Phase IV (KMG-IV): sequencing the most valuable type-strain genomes for metagenomic binning, comparative biology and taxonomic classification.</title>
        <authorList>
            <person name="Goeker M."/>
        </authorList>
    </citation>
    <scope>NUCLEOTIDE SEQUENCE [LARGE SCALE GENOMIC DNA]</scope>
    <source>
        <strain evidence="2 3">DSM 3770</strain>
    </source>
</reference>
<keyword evidence="1" id="KW-1133">Transmembrane helix</keyword>
<dbReference type="RefSeq" id="WP_237347736.1">
    <property type="nucleotide sequence ID" value="NZ_JABWGX010000048.1"/>
</dbReference>
<keyword evidence="1" id="KW-0812">Transmembrane</keyword>
<sequence length="142" mass="15437">MQMDQSPGKIETMDHDLVDAKIATSEARADAKFAELRGEVRSGLAEVTGEIRTMRQEFIGEMKAMRTELSGRMDQIEKSTTGLRWNIWGSVLVIAGLIIAMFSFSGSQIGLGLNFGSQVESAVKSEVSRQIPPPPPAVAKPD</sequence>
<name>A0ABU0LFY3_XANAG</name>
<proteinExistence type="predicted"/>
<feature type="transmembrane region" description="Helical" evidence="1">
    <location>
        <begin position="85"/>
        <end position="104"/>
    </location>
</feature>
<dbReference type="Proteomes" id="UP001241747">
    <property type="component" value="Unassembled WGS sequence"/>
</dbReference>
<evidence type="ECO:0000256" key="1">
    <source>
        <dbReference type="SAM" id="Phobius"/>
    </source>
</evidence>